<feature type="compositionally biased region" description="Basic and acidic residues" evidence="1">
    <location>
        <begin position="322"/>
        <end position="335"/>
    </location>
</feature>
<keyword evidence="3" id="KW-1185">Reference proteome</keyword>
<dbReference type="Proteomes" id="UP000179179">
    <property type="component" value="Unassembled WGS sequence"/>
</dbReference>
<sequence>MNNIIKRIVSLFSVKEPQRDVPPAEHNETPDQSPTMVRPKPVSVVVSPPAFDLDSYEPFDEDYFQRTVDEILSDEASFENSFDEYHGAKMMDGTCDWGTSMAGDSGPGSSGSKVSSYFPSKLARKRPVAHRVIRKIESTDDEDNSEESEEILISEEAERVHDGQSGGKVIKRADPADSVAKIKLEELEKRGLGDEGVRAPKEEAESAAQASSVIGVDACDDEDLQEVSEERFVFASVSEEEHDRLVEFLLDHPFMREGAYPVRRSARRRFVNDVRREASISGMDGSALGVLIKWIKKTYLEVCMVPDADKEGSEFGDEIDDEKTAEHRSQRELKKERKRKRTSIDQARGETKTKKTKRSDIPMIPSKHDVREAINIDSDDSAIAISKSTSANTQVLEKNPAPQTDLQRAPTSHRVNHGDVQVGREIIEHVTPLTPTTPSIQKKRNEQSISHKKPSPPMPRHYNSTPNNDVKSNEGNLRVSQERILRNDSPKKPTVSSDTDLPSSYSKNPKSPSNLLNIAESRRKKKKREKNKKRRQLRKERIRSETMSEISQLSRKGDQHATATRMGGTVPQEHSAESTSSLHKAVAMDDPFWDMDF</sequence>
<feature type="region of interest" description="Disordered" evidence="1">
    <location>
        <begin position="16"/>
        <end position="40"/>
    </location>
</feature>
<feature type="compositionally biased region" description="Basic and acidic residues" evidence="1">
    <location>
        <begin position="16"/>
        <end position="29"/>
    </location>
</feature>
<protein>
    <recommendedName>
        <fullName evidence="4">Pre-mRNA splicing factor</fullName>
    </recommendedName>
</protein>
<name>A0A1F8A2K5_9EURO</name>
<gene>
    <name evidence="2" type="ORF">ABOM_006236</name>
</gene>
<evidence type="ECO:0000313" key="2">
    <source>
        <dbReference type="EMBL" id="OGM45585.1"/>
    </source>
</evidence>
<feature type="compositionally biased region" description="Basic and acidic residues" evidence="1">
    <location>
        <begin position="480"/>
        <end position="491"/>
    </location>
</feature>
<feature type="region of interest" description="Disordered" evidence="1">
    <location>
        <begin position="135"/>
        <end position="172"/>
    </location>
</feature>
<dbReference type="STRING" id="109264.A0A1F8A2K5"/>
<feature type="compositionally biased region" description="Basic residues" evidence="1">
    <location>
        <begin position="522"/>
        <end position="541"/>
    </location>
</feature>
<feature type="region of interest" description="Disordered" evidence="1">
    <location>
        <begin position="311"/>
        <end position="359"/>
    </location>
</feature>
<evidence type="ECO:0008006" key="4">
    <source>
        <dbReference type="Google" id="ProtNLM"/>
    </source>
</evidence>
<dbReference type="OrthoDB" id="10265068at2759"/>
<comment type="caution">
    <text evidence="2">The sequence shown here is derived from an EMBL/GenBank/DDBJ whole genome shotgun (WGS) entry which is preliminary data.</text>
</comment>
<feature type="compositionally biased region" description="Polar residues" evidence="1">
    <location>
        <begin position="545"/>
        <end position="554"/>
    </location>
</feature>
<feature type="region of interest" description="Disordered" evidence="1">
    <location>
        <begin position="391"/>
        <end position="413"/>
    </location>
</feature>
<dbReference type="GeneID" id="34449626"/>
<feature type="compositionally biased region" description="Acidic residues" evidence="1">
    <location>
        <begin position="139"/>
        <end position="155"/>
    </location>
</feature>
<organism evidence="2 3">
    <name type="scientific">Aspergillus bombycis</name>
    <dbReference type="NCBI Taxonomy" id="109264"/>
    <lineage>
        <taxon>Eukaryota</taxon>
        <taxon>Fungi</taxon>
        <taxon>Dikarya</taxon>
        <taxon>Ascomycota</taxon>
        <taxon>Pezizomycotina</taxon>
        <taxon>Eurotiomycetes</taxon>
        <taxon>Eurotiomycetidae</taxon>
        <taxon>Eurotiales</taxon>
        <taxon>Aspergillaceae</taxon>
        <taxon>Aspergillus</taxon>
    </lineage>
</organism>
<dbReference type="AlphaFoldDB" id="A0A1F8A2K5"/>
<feature type="compositionally biased region" description="Polar residues" evidence="1">
    <location>
        <begin position="401"/>
        <end position="410"/>
    </location>
</feature>
<feature type="region of interest" description="Disordered" evidence="1">
    <location>
        <begin position="428"/>
        <end position="597"/>
    </location>
</feature>
<reference evidence="2 3" key="1">
    <citation type="journal article" date="2016" name="Genome Biol. Evol.">
        <title>Draft genome sequence of an aflatoxigenic Aspergillus species, A. bombycis.</title>
        <authorList>
            <person name="Moore G.G."/>
            <person name="Mack B.M."/>
            <person name="Beltz S.B."/>
            <person name="Gilbert M.K."/>
        </authorList>
    </citation>
    <scope>NUCLEOTIDE SEQUENCE [LARGE SCALE GENOMIC DNA]</scope>
    <source>
        <strain evidence="3">NRRL 26010</strain>
    </source>
</reference>
<feature type="compositionally biased region" description="Low complexity" evidence="1">
    <location>
        <begin position="502"/>
        <end position="514"/>
    </location>
</feature>
<evidence type="ECO:0000313" key="3">
    <source>
        <dbReference type="Proteomes" id="UP000179179"/>
    </source>
</evidence>
<dbReference type="RefSeq" id="XP_022389302.1">
    <property type="nucleotide sequence ID" value="XM_022533365.1"/>
</dbReference>
<proteinExistence type="predicted"/>
<evidence type="ECO:0000256" key="1">
    <source>
        <dbReference type="SAM" id="MobiDB-lite"/>
    </source>
</evidence>
<accession>A0A1F8A2K5</accession>
<feature type="compositionally biased region" description="Polar residues" evidence="1">
    <location>
        <begin position="462"/>
        <end position="479"/>
    </location>
</feature>
<dbReference type="EMBL" id="LYCR01000040">
    <property type="protein sequence ID" value="OGM45585.1"/>
    <property type="molecule type" value="Genomic_DNA"/>
</dbReference>